<reference evidence="2" key="2">
    <citation type="submission" date="2021-01" db="EMBL/GenBank/DDBJ databases">
        <authorList>
            <person name="Schikora-Tamarit M.A."/>
        </authorList>
    </citation>
    <scope>NUCLEOTIDE SEQUENCE</scope>
    <source>
        <strain evidence="2">CBS2887</strain>
    </source>
</reference>
<reference evidence="2" key="1">
    <citation type="journal article" date="2021" name="Open Biol.">
        <title>Shared evolutionary footprints suggest mitochondrial oxidative damage underlies multiple complex I losses in fungi.</title>
        <authorList>
            <person name="Schikora-Tamarit M.A."/>
            <person name="Marcet-Houben M."/>
            <person name="Nosek J."/>
            <person name="Gabaldon T."/>
        </authorList>
    </citation>
    <scope>NUCLEOTIDE SEQUENCE</scope>
    <source>
        <strain evidence="2">CBS2887</strain>
    </source>
</reference>
<feature type="non-terminal residue" evidence="2">
    <location>
        <position position="1"/>
    </location>
</feature>
<evidence type="ECO:0000313" key="3">
    <source>
        <dbReference type="Proteomes" id="UP000774326"/>
    </source>
</evidence>
<feature type="compositionally biased region" description="Low complexity" evidence="1">
    <location>
        <begin position="11"/>
        <end position="29"/>
    </location>
</feature>
<dbReference type="EMBL" id="JAEUBG010000202">
    <property type="protein sequence ID" value="KAH3688690.1"/>
    <property type="molecule type" value="Genomic_DNA"/>
</dbReference>
<keyword evidence="3" id="KW-1185">Reference proteome</keyword>
<feature type="region of interest" description="Disordered" evidence="1">
    <location>
        <begin position="1"/>
        <end position="93"/>
    </location>
</feature>
<evidence type="ECO:0000256" key="1">
    <source>
        <dbReference type="SAM" id="MobiDB-lite"/>
    </source>
</evidence>
<organism evidence="2 3">
    <name type="scientific">Wickerhamomyces pijperi</name>
    <name type="common">Yeast</name>
    <name type="synonym">Pichia pijperi</name>
    <dbReference type="NCBI Taxonomy" id="599730"/>
    <lineage>
        <taxon>Eukaryota</taxon>
        <taxon>Fungi</taxon>
        <taxon>Dikarya</taxon>
        <taxon>Ascomycota</taxon>
        <taxon>Saccharomycotina</taxon>
        <taxon>Saccharomycetes</taxon>
        <taxon>Phaffomycetales</taxon>
        <taxon>Wickerhamomycetaceae</taxon>
        <taxon>Wickerhamomyces</taxon>
    </lineage>
</organism>
<feature type="compositionally biased region" description="Polar residues" evidence="1">
    <location>
        <begin position="76"/>
        <end position="93"/>
    </location>
</feature>
<dbReference type="AlphaFoldDB" id="A0A9P8QH18"/>
<proteinExistence type="predicted"/>
<sequence length="93" mass="10050">SSEGSTTDPFNQEYESQSYDESSSNSNGSKVNDDQKRFLSYDGNYRDSSSSIINPFGSNNNLTTQPLDYDRYPQGLTGSRAVSTGSNGTGSDP</sequence>
<name>A0A9P8QH18_WICPI</name>
<evidence type="ECO:0000313" key="2">
    <source>
        <dbReference type="EMBL" id="KAH3688690.1"/>
    </source>
</evidence>
<protein>
    <submittedName>
        <fullName evidence="2">Uncharacterized protein</fullName>
    </submittedName>
</protein>
<comment type="caution">
    <text evidence="2">The sequence shown here is derived from an EMBL/GenBank/DDBJ whole genome shotgun (WGS) entry which is preliminary data.</text>
</comment>
<dbReference type="Proteomes" id="UP000774326">
    <property type="component" value="Unassembled WGS sequence"/>
</dbReference>
<gene>
    <name evidence="2" type="ORF">WICPIJ_000326</name>
</gene>
<accession>A0A9P8QH18</accession>
<feature type="compositionally biased region" description="Polar residues" evidence="1">
    <location>
        <begin position="46"/>
        <end position="66"/>
    </location>
</feature>
<feature type="non-terminal residue" evidence="2">
    <location>
        <position position="93"/>
    </location>
</feature>
<feature type="compositionally biased region" description="Polar residues" evidence="1">
    <location>
        <begin position="1"/>
        <end position="10"/>
    </location>
</feature>